<keyword evidence="3" id="KW-1185">Reference proteome</keyword>
<dbReference type="RefSeq" id="WP_074200039.1">
    <property type="nucleotide sequence ID" value="NZ_FSQZ01000001.1"/>
</dbReference>
<organism evidence="2 3">
    <name type="scientific">Acetomicrobium flavidum</name>
    <dbReference type="NCBI Taxonomy" id="49896"/>
    <lineage>
        <taxon>Bacteria</taxon>
        <taxon>Thermotogati</taxon>
        <taxon>Synergistota</taxon>
        <taxon>Synergistia</taxon>
        <taxon>Synergistales</taxon>
        <taxon>Acetomicrobiaceae</taxon>
        <taxon>Acetomicrobium</taxon>
    </lineage>
</organism>
<keyword evidence="1" id="KW-0812">Transmembrane</keyword>
<feature type="transmembrane region" description="Helical" evidence="1">
    <location>
        <begin position="403"/>
        <end position="427"/>
    </location>
</feature>
<feature type="transmembrane region" description="Helical" evidence="1">
    <location>
        <begin position="309"/>
        <end position="329"/>
    </location>
</feature>
<evidence type="ECO:0000256" key="1">
    <source>
        <dbReference type="SAM" id="Phobius"/>
    </source>
</evidence>
<feature type="transmembrane region" description="Helical" evidence="1">
    <location>
        <begin position="6"/>
        <end position="24"/>
    </location>
</feature>
<evidence type="ECO:0000313" key="2">
    <source>
        <dbReference type="EMBL" id="SIN78298.1"/>
    </source>
</evidence>
<keyword evidence="1" id="KW-1133">Transmembrane helix</keyword>
<protein>
    <submittedName>
        <fullName evidence="2">Uncharacterized protein</fullName>
    </submittedName>
</protein>
<proteinExistence type="predicted"/>
<sequence>MNIFINITYIGYLIIPLAFIILIFKPKYLITLLISVSVLHASSVLNGSINNFQYGLSPYYFVAICMLLRLLIILFSHRNLLLINSNMKYLTYTLFVFWMWSVISAFLLPYLFQGVEVYNPRLGLDLQYKHHATLEWTFSNLAQAIYLTLNMAVIIYVLLIDENHSLYYVTIGIKLAIIIVCFLGIWQVLSSYLILKFPYIIFNNNISYYQGYDQYIGSIRRLVSSFSEPSFAGAYLASIEVGLLSVYLKKSLSKNKQIFLLILLLVIFDLLMWTFSTTGYLSLLIGNIILLFKYKPFHSSRKNIYTKQWLNYFIGVIILFVITLCITISHKHVNINVDDIHSGYTVNEGSFSVIGKMFSSALIKDTESDSFVHRTAADIYALKIFVSTYGLGAGLGSSRSSSLITTLLSTIGIIGVTSFIMLIYSVIRGITKIHCDKYSNICNYTYWSLLTLLIAHCTSIPDISFPPLWTPIITYVTIDKCCYHNTINQILR</sequence>
<feature type="transmembrane region" description="Helical" evidence="1">
    <location>
        <begin position="257"/>
        <end position="274"/>
    </location>
</feature>
<feature type="transmembrane region" description="Helical" evidence="1">
    <location>
        <begin position="59"/>
        <end position="77"/>
    </location>
</feature>
<evidence type="ECO:0000313" key="3">
    <source>
        <dbReference type="Proteomes" id="UP000185093"/>
    </source>
</evidence>
<keyword evidence="1" id="KW-0472">Membrane</keyword>
<feature type="transmembrane region" description="Helical" evidence="1">
    <location>
        <begin position="89"/>
        <end position="112"/>
    </location>
</feature>
<accession>A0ABY1JFC8</accession>
<name>A0ABY1JFC8_9BACT</name>
<gene>
    <name evidence="2" type="ORF">SAMN05444368_1900</name>
</gene>
<feature type="transmembrane region" description="Helical" evidence="1">
    <location>
        <begin position="141"/>
        <end position="159"/>
    </location>
</feature>
<comment type="caution">
    <text evidence="2">The sequence shown here is derived from an EMBL/GenBank/DDBJ whole genome shotgun (WGS) entry which is preliminary data.</text>
</comment>
<dbReference type="Proteomes" id="UP000185093">
    <property type="component" value="Unassembled WGS sequence"/>
</dbReference>
<reference evidence="2 3" key="1">
    <citation type="submission" date="2016-11" db="EMBL/GenBank/DDBJ databases">
        <authorList>
            <person name="Varghese N."/>
            <person name="Submissions S."/>
        </authorList>
    </citation>
    <scope>NUCLEOTIDE SEQUENCE [LARGE SCALE GENOMIC DNA]</scope>
    <source>
        <strain evidence="2 3">DSM 20664</strain>
    </source>
</reference>
<dbReference type="EMBL" id="FSQZ01000001">
    <property type="protein sequence ID" value="SIN78298.1"/>
    <property type="molecule type" value="Genomic_DNA"/>
</dbReference>
<feature type="transmembrane region" description="Helical" evidence="1">
    <location>
        <begin position="166"/>
        <end position="189"/>
    </location>
</feature>